<dbReference type="GO" id="GO:0005886">
    <property type="term" value="C:plasma membrane"/>
    <property type="evidence" value="ECO:0007669"/>
    <property type="project" value="TreeGrafter"/>
</dbReference>
<feature type="transmembrane region" description="Helical" evidence="9">
    <location>
        <begin position="36"/>
        <end position="58"/>
    </location>
</feature>
<dbReference type="PANTHER" id="PTHR11733:SF237">
    <property type="entry name" value="NEPRILYSIN-LIKE 4"/>
    <property type="match status" value="1"/>
</dbReference>
<dbReference type="InterPro" id="IPR018497">
    <property type="entry name" value="Peptidase_M13_C"/>
</dbReference>
<evidence type="ECO:0000259" key="10">
    <source>
        <dbReference type="Pfam" id="PF01431"/>
    </source>
</evidence>
<keyword evidence="9" id="KW-1133">Transmembrane helix</keyword>
<keyword evidence="8" id="KW-0482">Metalloprotease</keyword>
<organism evidence="12">
    <name type="scientific">Hadrurus spadix</name>
    <dbReference type="NCBI Taxonomy" id="141984"/>
    <lineage>
        <taxon>Eukaryota</taxon>
        <taxon>Metazoa</taxon>
        <taxon>Ecdysozoa</taxon>
        <taxon>Arthropoda</taxon>
        <taxon>Chelicerata</taxon>
        <taxon>Arachnida</taxon>
        <taxon>Scorpiones</taxon>
        <taxon>Iurida</taxon>
        <taxon>Iuroidea</taxon>
        <taxon>Hadrurus</taxon>
    </lineage>
</organism>
<dbReference type="PANTHER" id="PTHR11733">
    <property type="entry name" value="ZINC METALLOPROTEASE FAMILY M13 NEPRILYSIN-RELATED"/>
    <property type="match status" value="1"/>
</dbReference>
<evidence type="ECO:0000259" key="11">
    <source>
        <dbReference type="Pfam" id="PF05649"/>
    </source>
</evidence>
<feature type="domain" description="Peptidase M13 C-terminal" evidence="10">
    <location>
        <begin position="558"/>
        <end position="761"/>
    </location>
</feature>
<dbReference type="InterPro" id="IPR000718">
    <property type="entry name" value="Peptidase_M13"/>
</dbReference>
<keyword evidence="7" id="KW-0862">Zinc</keyword>
<comment type="similarity">
    <text evidence="3">Belongs to the peptidase M13 family.</text>
</comment>
<keyword evidence="4" id="KW-0645">Protease</keyword>
<name>A0A1W7RA39_9SCOR</name>
<dbReference type="InterPro" id="IPR042089">
    <property type="entry name" value="Peptidase_M13_dom_2"/>
</dbReference>
<dbReference type="EMBL" id="GFAH01000381">
    <property type="protein sequence ID" value="JAV48008.1"/>
    <property type="molecule type" value="Transcribed_RNA"/>
</dbReference>
<dbReference type="Gene3D" id="1.10.1380.10">
    <property type="entry name" value="Neutral endopeptidase , domain2"/>
    <property type="match status" value="1"/>
</dbReference>
<comment type="similarity">
    <text evidence="2">Belongs to the venom metalloproteinase (M12B) family.</text>
</comment>
<comment type="cofactor">
    <cofactor evidence="1">
        <name>Zn(2+)</name>
        <dbReference type="ChEBI" id="CHEBI:29105"/>
    </cofactor>
</comment>
<accession>A0A1W7RA39</accession>
<evidence type="ECO:0000256" key="3">
    <source>
        <dbReference type="ARBA" id="ARBA00007357"/>
    </source>
</evidence>
<sequence length="764" mass="87269">MERKSYNTMTMGTSMDLLTKDENANFWERRTRTEQVLIIVCISLAILSFGLIIAVIVLSNKQNESNITTKIPVTETTQIPGTEECSTEICASKAKQLLASINDSINPCNDFYSYVCSGWQKANPIPETMESYSIFNILDEKITNDLKNVLPNSTFEPGDVRDKTKIFYKSCLDNDTRENRGVEGLKKILRDLGGWPLLGDKLNESYVWLDALAYAITELSTSPIITLGVEADAKNTTRYIIHLDQARLGIGRTELLYKNINDSRITEIITAYKNFIKASFRILDGKNDDLDKEVEDLVEFESSLAKISKSEVERRDPYSEYQKMNVSTLQSFLGEEIDIASFLSKVFSNISEVTNDTELIVSGFDYLRNLTELLRNKTVQTANYIGWMVVKFYGSVTTQEFQDAKFEFNKVRQGIKKPRPMDEICIMETNGLLGFALGSVYINDNFDTVIKAEIEDMVNQIKKAFAELLTSNHWMNDQSRELAKNKLDKMIPKIAFPSWINDTKALNEYYEKLGDIREDTFFENVITVAKFVIQKQLRKINEVHDRNDGWDVSPAIVNAFYDPKDNTINFPAGILQFPFYQAGLPPALNFASMGSVIGHEITHGFDDEGSQYDAEGNLENWWPSEVRNRFINESQCFVEQYENYTEPITGMKLKGKNTLGENIADNGGIREAFKAYKSATAETRRHVTLPNLDLTPDQLFFVNYAYVWCSNERKEFLQNMIQYNSHSPARYRVQGPCSNFEEFSKTFDCSADSTMNPEHKCLLW</sequence>
<evidence type="ECO:0000256" key="1">
    <source>
        <dbReference type="ARBA" id="ARBA00001947"/>
    </source>
</evidence>
<evidence type="ECO:0000256" key="2">
    <source>
        <dbReference type="ARBA" id="ARBA00006629"/>
    </source>
</evidence>
<evidence type="ECO:0000256" key="8">
    <source>
        <dbReference type="ARBA" id="ARBA00023049"/>
    </source>
</evidence>
<dbReference type="GO" id="GO:0004222">
    <property type="term" value="F:metalloendopeptidase activity"/>
    <property type="evidence" value="ECO:0007669"/>
    <property type="project" value="InterPro"/>
</dbReference>
<evidence type="ECO:0000256" key="6">
    <source>
        <dbReference type="ARBA" id="ARBA00022801"/>
    </source>
</evidence>
<feature type="domain" description="Peptidase M13 N-terminal" evidence="11">
    <location>
        <begin position="107"/>
        <end position="497"/>
    </location>
</feature>
<dbReference type="PROSITE" id="PS51885">
    <property type="entry name" value="NEPRILYSIN"/>
    <property type="match status" value="1"/>
</dbReference>
<dbReference type="GO" id="GO:0016485">
    <property type="term" value="P:protein processing"/>
    <property type="evidence" value="ECO:0007669"/>
    <property type="project" value="TreeGrafter"/>
</dbReference>
<dbReference type="GO" id="GO:0046872">
    <property type="term" value="F:metal ion binding"/>
    <property type="evidence" value="ECO:0007669"/>
    <property type="project" value="UniProtKB-KW"/>
</dbReference>
<keyword evidence="6" id="KW-0378">Hydrolase</keyword>
<reference evidence="12" key="1">
    <citation type="submission" date="2016-11" db="EMBL/GenBank/DDBJ databases">
        <title>Venom-gland transcriptomics and venom proteomics of the black-back scorpion (Hadrurus spadix) reveal detectability challenges and an unexplored realm of animal toxin diversity.</title>
        <authorList>
            <person name="Rokyta D.R."/>
            <person name="Ward M.J."/>
        </authorList>
    </citation>
    <scope>NUCLEOTIDE SEQUENCE</scope>
    <source>
        <tissue evidence="12">Venom gland</tissue>
    </source>
</reference>
<keyword evidence="9" id="KW-0812">Transmembrane</keyword>
<keyword evidence="9" id="KW-0472">Membrane</keyword>
<dbReference type="AlphaFoldDB" id="A0A1W7RA39"/>
<dbReference type="InterPro" id="IPR024079">
    <property type="entry name" value="MetalloPept_cat_dom_sf"/>
</dbReference>
<evidence type="ECO:0000256" key="9">
    <source>
        <dbReference type="SAM" id="Phobius"/>
    </source>
</evidence>
<dbReference type="SUPFAM" id="SSF55486">
    <property type="entry name" value="Metalloproteases ('zincins'), catalytic domain"/>
    <property type="match status" value="1"/>
</dbReference>
<dbReference type="Pfam" id="PF05649">
    <property type="entry name" value="Peptidase_M13_N"/>
    <property type="match status" value="1"/>
</dbReference>
<dbReference type="PRINTS" id="PR00786">
    <property type="entry name" value="NEPRILYSIN"/>
</dbReference>
<dbReference type="Pfam" id="PF01431">
    <property type="entry name" value="Peptidase_M13"/>
    <property type="match status" value="1"/>
</dbReference>
<dbReference type="CDD" id="cd08662">
    <property type="entry name" value="M13"/>
    <property type="match status" value="1"/>
</dbReference>
<protein>
    <submittedName>
        <fullName evidence="12">Neprilysin</fullName>
    </submittedName>
</protein>
<evidence type="ECO:0000256" key="4">
    <source>
        <dbReference type="ARBA" id="ARBA00022670"/>
    </source>
</evidence>
<evidence type="ECO:0000313" key="12">
    <source>
        <dbReference type="EMBL" id="JAV48008.1"/>
    </source>
</evidence>
<dbReference type="InterPro" id="IPR008753">
    <property type="entry name" value="Peptidase_M13_N"/>
</dbReference>
<keyword evidence="5" id="KW-0479">Metal-binding</keyword>
<dbReference type="Gene3D" id="3.40.390.10">
    <property type="entry name" value="Collagenase (Catalytic Domain)"/>
    <property type="match status" value="1"/>
</dbReference>
<evidence type="ECO:0000256" key="7">
    <source>
        <dbReference type="ARBA" id="ARBA00022833"/>
    </source>
</evidence>
<evidence type="ECO:0000256" key="5">
    <source>
        <dbReference type="ARBA" id="ARBA00022723"/>
    </source>
</evidence>
<proteinExistence type="inferred from homology"/>